<comment type="caution">
    <text evidence="3">The sequence shown here is derived from an EMBL/GenBank/DDBJ whole genome shotgun (WGS) entry which is preliminary data.</text>
</comment>
<evidence type="ECO:0000313" key="4">
    <source>
        <dbReference type="Proteomes" id="UP001177140"/>
    </source>
</evidence>
<dbReference type="Pfam" id="PF00201">
    <property type="entry name" value="UDPGT"/>
    <property type="match status" value="1"/>
</dbReference>
<name>A0AA42AVT2_PAPNU</name>
<evidence type="ECO:0000256" key="2">
    <source>
        <dbReference type="ARBA" id="ARBA00022679"/>
    </source>
</evidence>
<accession>A0AA42AVT2</accession>
<dbReference type="PANTHER" id="PTHR11926">
    <property type="entry name" value="GLUCOSYL/GLUCURONOSYL TRANSFERASES"/>
    <property type="match status" value="1"/>
</dbReference>
<dbReference type="SUPFAM" id="SSF53756">
    <property type="entry name" value="UDP-Glycosyltransferase/glycogen phosphorylase"/>
    <property type="match status" value="1"/>
</dbReference>
<keyword evidence="4" id="KW-1185">Reference proteome</keyword>
<organism evidence="3 4">
    <name type="scientific">Papaver nudicaule</name>
    <name type="common">Iceland poppy</name>
    <dbReference type="NCBI Taxonomy" id="74823"/>
    <lineage>
        <taxon>Eukaryota</taxon>
        <taxon>Viridiplantae</taxon>
        <taxon>Streptophyta</taxon>
        <taxon>Embryophyta</taxon>
        <taxon>Tracheophyta</taxon>
        <taxon>Spermatophyta</taxon>
        <taxon>Magnoliopsida</taxon>
        <taxon>Ranunculales</taxon>
        <taxon>Papaveraceae</taxon>
        <taxon>Papaveroideae</taxon>
        <taxon>Papaver</taxon>
    </lineage>
</organism>
<evidence type="ECO:0000313" key="3">
    <source>
        <dbReference type="EMBL" id="MCL7042597.1"/>
    </source>
</evidence>
<reference evidence="3" key="1">
    <citation type="submission" date="2022-03" db="EMBL/GenBank/DDBJ databases">
        <title>A functionally conserved STORR gene fusion in Papaver species that diverged 16.8 million years ago.</title>
        <authorList>
            <person name="Catania T."/>
        </authorList>
    </citation>
    <scope>NUCLEOTIDE SEQUENCE</scope>
    <source>
        <strain evidence="3">S-191538</strain>
    </source>
</reference>
<sequence length="262" mass="29607">MKDIRFRDLPSFVRTTDPNDAFLPAAMIEMGRTYDAAALIFNTFDAQEMEVLDAFKSQLQLPPIYTVGPLQFHLNQIPQNESQSLGSNLWKEDRKCLDWLDSKEPNSVIYVNFGSITIMTTEQLLEFAWGLANSKCNFLWIIRPDLVAEEINGSGLLASWCPQEDVLNHPSIAGFLTHYQLTNCRYSCHHWGVGLEIDSNVKRDEVETVVRELIQGEKGKNMKKRAMEGKKKAEEATSAGGSSFVNLEKIVMEIIASKITDQ</sequence>
<gene>
    <name evidence="3" type="ORF">MKW94_024574</name>
</gene>
<keyword evidence="2" id="KW-0808">Transferase</keyword>
<dbReference type="CDD" id="cd03784">
    <property type="entry name" value="GT1_Gtf-like"/>
    <property type="match status" value="1"/>
</dbReference>
<dbReference type="GO" id="GO:0080044">
    <property type="term" value="F:quercetin 7-O-glucosyltransferase activity"/>
    <property type="evidence" value="ECO:0007669"/>
    <property type="project" value="TreeGrafter"/>
</dbReference>
<proteinExistence type="inferred from homology"/>
<dbReference type="AlphaFoldDB" id="A0AA42AVT2"/>
<protein>
    <submittedName>
        <fullName evidence="3">Uncharacterized protein</fullName>
    </submittedName>
</protein>
<dbReference type="InterPro" id="IPR002213">
    <property type="entry name" value="UDP_glucos_trans"/>
</dbReference>
<dbReference type="EMBL" id="JAJJMA010237203">
    <property type="protein sequence ID" value="MCL7042597.1"/>
    <property type="molecule type" value="Genomic_DNA"/>
</dbReference>
<evidence type="ECO:0000256" key="1">
    <source>
        <dbReference type="ARBA" id="ARBA00009995"/>
    </source>
</evidence>
<dbReference type="Gene3D" id="3.40.50.2000">
    <property type="entry name" value="Glycogen Phosphorylase B"/>
    <property type="match status" value="3"/>
</dbReference>
<dbReference type="PANTHER" id="PTHR11926:SF774">
    <property type="entry name" value="UDP-GLYCOSYLTRANSFERASE 85A1-RELATED"/>
    <property type="match status" value="1"/>
</dbReference>
<dbReference type="Proteomes" id="UP001177140">
    <property type="component" value="Unassembled WGS sequence"/>
</dbReference>
<comment type="similarity">
    <text evidence="1">Belongs to the UDP-glycosyltransferase family.</text>
</comment>
<dbReference type="GO" id="GO:0080043">
    <property type="term" value="F:quercetin 3-O-glucosyltransferase activity"/>
    <property type="evidence" value="ECO:0007669"/>
    <property type="project" value="TreeGrafter"/>
</dbReference>